<dbReference type="Pfam" id="PF00069">
    <property type="entry name" value="Pkinase"/>
    <property type="match status" value="1"/>
</dbReference>
<evidence type="ECO:0000313" key="14">
    <source>
        <dbReference type="Proteomes" id="UP000797356"/>
    </source>
</evidence>
<keyword evidence="4 11" id="KW-0732">Signal</keyword>
<evidence type="ECO:0000256" key="4">
    <source>
        <dbReference type="ARBA" id="ARBA00022729"/>
    </source>
</evidence>
<accession>A0A8K0N661</accession>
<keyword evidence="8" id="KW-0325">Glycoprotein</keyword>
<gene>
    <name evidence="13" type="ORF">COCNU_08G004860</name>
</gene>
<evidence type="ECO:0000313" key="13">
    <source>
        <dbReference type="EMBL" id="KAG1359040.1"/>
    </source>
</evidence>
<dbReference type="Gene3D" id="3.30.200.20">
    <property type="entry name" value="Phosphorylase Kinase, domain 1"/>
    <property type="match status" value="1"/>
</dbReference>
<dbReference type="SUPFAM" id="SSF56112">
    <property type="entry name" value="Protein kinase-like (PK-like)"/>
    <property type="match status" value="1"/>
</dbReference>
<evidence type="ECO:0000259" key="12">
    <source>
        <dbReference type="PROSITE" id="PS50011"/>
    </source>
</evidence>
<comment type="subcellular location">
    <subcellularLocation>
        <location evidence="1">Membrane</location>
        <topology evidence="1">Single-pass membrane protein</topology>
    </subcellularLocation>
</comment>
<name>A0A8K0N661_COCNU</name>
<keyword evidence="13" id="KW-0675">Receptor</keyword>
<feature type="chain" id="PRO_5035426253" evidence="11">
    <location>
        <begin position="28"/>
        <end position="544"/>
    </location>
</feature>
<feature type="signal peptide" evidence="11">
    <location>
        <begin position="1"/>
        <end position="27"/>
    </location>
</feature>
<dbReference type="Proteomes" id="UP000797356">
    <property type="component" value="Chromosome 8"/>
</dbReference>
<evidence type="ECO:0000256" key="5">
    <source>
        <dbReference type="ARBA" id="ARBA00022737"/>
    </source>
</evidence>
<dbReference type="EMBL" id="CM017879">
    <property type="protein sequence ID" value="KAG1359040.1"/>
    <property type="molecule type" value="Genomic_DNA"/>
</dbReference>
<dbReference type="PANTHER" id="PTHR48007:SF37">
    <property type="entry name" value="LEUCINE-RICH REPEAT PROTEIN KINASE FAMILY PROTEIN"/>
    <property type="match status" value="1"/>
</dbReference>
<dbReference type="PROSITE" id="PS50011">
    <property type="entry name" value="PROTEIN_KINASE_DOM"/>
    <property type="match status" value="1"/>
</dbReference>
<dbReference type="InterPro" id="IPR032675">
    <property type="entry name" value="LRR_dom_sf"/>
</dbReference>
<evidence type="ECO:0000256" key="8">
    <source>
        <dbReference type="ARBA" id="ARBA00023180"/>
    </source>
</evidence>
<dbReference type="InterPro" id="IPR011009">
    <property type="entry name" value="Kinase-like_dom_sf"/>
</dbReference>
<dbReference type="Pfam" id="PF13855">
    <property type="entry name" value="LRR_8"/>
    <property type="match status" value="1"/>
</dbReference>
<dbReference type="InterPro" id="IPR001611">
    <property type="entry name" value="Leu-rich_rpt"/>
</dbReference>
<dbReference type="GO" id="GO:0004672">
    <property type="term" value="F:protein kinase activity"/>
    <property type="evidence" value="ECO:0007669"/>
    <property type="project" value="InterPro"/>
</dbReference>
<evidence type="ECO:0000256" key="9">
    <source>
        <dbReference type="SAM" id="MobiDB-lite"/>
    </source>
</evidence>
<dbReference type="GO" id="GO:0005524">
    <property type="term" value="F:ATP binding"/>
    <property type="evidence" value="ECO:0007669"/>
    <property type="project" value="InterPro"/>
</dbReference>
<evidence type="ECO:0000256" key="7">
    <source>
        <dbReference type="ARBA" id="ARBA00023136"/>
    </source>
</evidence>
<keyword evidence="6 10" id="KW-1133">Transmembrane helix</keyword>
<comment type="caution">
    <text evidence="13">The sequence shown here is derived from an EMBL/GenBank/DDBJ whole genome shotgun (WGS) entry which is preliminary data.</text>
</comment>
<keyword evidence="13" id="KW-0808">Transferase</keyword>
<keyword evidence="7 10" id="KW-0472">Membrane</keyword>
<keyword evidence="2" id="KW-0433">Leucine-rich repeat</keyword>
<dbReference type="PANTHER" id="PTHR48007">
    <property type="entry name" value="LEUCINE-RICH REPEAT RECEPTOR-LIKE PROTEIN KINASE PXC1"/>
    <property type="match status" value="1"/>
</dbReference>
<evidence type="ECO:0000256" key="1">
    <source>
        <dbReference type="ARBA" id="ARBA00004167"/>
    </source>
</evidence>
<reference evidence="13" key="2">
    <citation type="submission" date="2019-07" db="EMBL/GenBank/DDBJ databases">
        <authorList>
            <person name="Yang Y."/>
            <person name="Bocs S."/>
            <person name="Baudouin L."/>
        </authorList>
    </citation>
    <scope>NUCLEOTIDE SEQUENCE</scope>
    <source>
        <tissue evidence="13">Spear leaf of Hainan Tall coconut</tissue>
    </source>
</reference>
<keyword evidence="14" id="KW-1185">Reference proteome</keyword>
<evidence type="ECO:0000256" key="2">
    <source>
        <dbReference type="ARBA" id="ARBA00022614"/>
    </source>
</evidence>
<keyword evidence="5" id="KW-0677">Repeat</keyword>
<sequence length="544" mass="58756">MPKLGKDKKLHLLLLLFLLLLSPSFLSYNNDNNAWGAFGIPTPPLSDAEALLDFKAKADPGNRLPFFANHSADHCRWDGIRCSTQGRVIRLVLEGYGLNGTFAERTLPRLDQLRILSLKANALAGPIPDLSGLVNLKALFLDHNLFSGSFPASLLSLHRLRTLDLSHNNLSGPMPPALASLDRLYSLHLEWNRFNGSVPPLNQSSLKVLNVSSNDLSGAVPVTAALSAFDASAFAGNPGLCGEVVRKECGSHFQFFHGGAGESVAPSPAAAAGLGGQHAGFLLPGSASPSQKMHKRAIVVIEFLAGAFLVIGAVGMSLALKKKNKKKNERMKQGRMLTPEKNASSPAVADALEMDVEGDAEEMESRANELGSAAATMSEEKVKKLGKSGCLVFCAGEAQVYTLEQLMRASAEMLGRGSVGTTYKAVLDNRLIVSVKRLDASKMGMTGKEAFERHMDAVGRLRHPNLVPLRAYFQAKEERLLVYDYQPNGSLYSLIHGITNSISTRFDIEASVTSVSGYSDKLLGYNVLDLNMTSRFFCRKNKGV</sequence>
<protein>
    <submittedName>
        <fullName evidence="13">Putative inactive receptor kinase</fullName>
    </submittedName>
</protein>
<evidence type="ECO:0000256" key="6">
    <source>
        <dbReference type="ARBA" id="ARBA00022989"/>
    </source>
</evidence>
<dbReference type="AlphaFoldDB" id="A0A8K0N661"/>
<dbReference type="Gene3D" id="3.80.10.10">
    <property type="entry name" value="Ribonuclease Inhibitor"/>
    <property type="match status" value="2"/>
</dbReference>
<dbReference type="FunFam" id="3.80.10.10:FF:000275">
    <property type="entry name" value="Leucine-rich repeat receptor-like protein kinase"/>
    <property type="match status" value="1"/>
</dbReference>
<dbReference type="Pfam" id="PF08263">
    <property type="entry name" value="LRRNT_2"/>
    <property type="match status" value="1"/>
</dbReference>
<keyword evidence="13" id="KW-0418">Kinase</keyword>
<feature type="domain" description="Protein kinase" evidence="12">
    <location>
        <begin position="408"/>
        <end position="544"/>
    </location>
</feature>
<dbReference type="GO" id="GO:0016020">
    <property type="term" value="C:membrane"/>
    <property type="evidence" value="ECO:0007669"/>
    <property type="project" value="UniProtKB-SubCell"/>
</dbReference>
<evidence type="ECO:0000256" key="11">
    <source>
        <dbReference type="SAM" id="SignalP"/>
    </source>
</evidence>
<organism evidence="13 14">
    <name type="scientific">Cocos nucifera</name>
    <name type="common">Coconut palm</name>
    <dbReference type="NCBI Taxonomy" id="13894"/>
    <lineage>
        <taxon>Eukaryota</taxon>
        <taxon>Viridiplantae</taxon>
        <taxon>Streptophyta</taxon>
        <taxon>Embryophyta</taxon>
        <taxon>Tracheophyta</taxon>
        <taxon>Spermatophyta</taxon>
        <taxon>Magnoliopsida</taxon>
        <taxon>Liliopsida</taxon>
        <taxon>Arecaceae</taxon>
        <taxon>Arecoideae</taxon>
        <taxon>Cocoseae</taxon>
        <taxon>Attaleinae</taxon>
        <taxon>Cocos</taxon>
    </lineage>
</organism>
<feature type="transmembrane region" description="Helical" evidence="10">
    <location>
        <begin position="297"/>
        <end position="320"/>
    </location>
</feature>
<keyword evidence="3 10" id="KW-0812">Transmembrane</keyword>
<dbReference type="InterPro" id="IPR013210">
    <property type="entry name" value="LRR_N_plant-typ"/>
</dbReference>
<feature type="region of interest" description="Disordered" evidence="9">
    <location>
        <begin position="324"/>
        <end position="344"/>
    </location>
</feature>
<reference evidence="13" key="1">
    <citation type="journal article" date="2017" name="Gigascience">
        <title>The genome draft of coconut (Cocos nucifera).</title>
        <authorList>
            <person name="Xiao Y."/>
            <person name="Xu P."/>
            <person name="Fan H."/>
            <person name="Baudouin L."/>
            <person name="Xia W."/>
            <person name="Bocs S."/>
            <person name="Xu J."/>
            <person name="Li Q."/>
            <person name="Guo A."/>
            <person name="Zhou L."/>
            <person name="Li J."/>
            <person name="Wu Y."/>
            <person name="Ma Z."/>
            <person name="Armero A."/>
            <person name="Issali A.E."/>
            <person name="Liu N."/>
            <person name="Peng M."/>
            <person name="Yang Y."/>
        </authorList>
    </citation>
    <scope>NUCLEOTIDE SEQUENCE</scope>
    <source>
        <tissue evidence="13">Spear leaf of Hainan Tall coconut</tissue>
    </source>
</reference>
<dbReference type="InterPro" id="IPR000719">
    <property type="entry name" value="Prot_kinase_dom"/>
</dbReference>
<evidence type="ECO:0000256" key="3">
    <source>
        <dbReference type="ARBA" id="ARBA00022692"/>
    </source>
</evidence>
<evidence type="ECO:0000256" key="10">
    <source>
        <dbReference type="SAM" id="Phobius"/>
    </source>
</evidence>
<dbReference type="SUPFAM" id="SSF52058">
    <property type="entry name" value="L domain-like"/>
    <property type="match status" value="1"/>
</dbReference>
<dbReference type="OrthoDB" id="4062651at2759"/>
<dbReference type="InterPro" id="IPR046959">
    <property type="entry name" value="PRK1-6/SRF4-like"/>
</dbReference>
<proteinExistence type="predicted"/>